<evidence type="ECO:0000256" key="1">
    <source>
        <dbReference type="SAM" id="Phobius"/>
    </source>
</evidence>
<feature type="transmembrane region" description="Helical" evidence="1">
    <location>
        <begin position="37"/>
        <end position="60"/>
    </location>
</feature>
<dbReference type="Proteomes" id="UP000036334">
    <property type="component" value="Unassembled WGS sequence"/>
</dbReference>
<accession>A0A0I9Y0K4</accession>
<evidence type="ECO:0008006" key="4">
    <source>
        <dbReference type="Google" id="ProtNLM"/>
    </source>
</evidence>
<organism evidence="2 3">
    <name type="scientific">Mycobacterium haemophilum</name>
    <dbReference type="NCBI Taxonomy" id="29311"/>
    <lineage>
        <taxon>Bacteria</taxon>
        <taxon>Bacillati</taxon>
        <taxon>Actinomycetota</taxon>
        <taxon>Actinomycetes</taxon>
        <taxon>Mycobacteriales</taxon>
        <taxon>Mycobacteriaceae</taxon>
        <taxon>Mycobacterium</taxon>
    </lineage>
</organism>
<protein>
    <recommendedName>
        <fullName evidence="4">Gap protein</fullName>
    </recommendedName>
</protein>
<feature type="transmembrane region" description="Helical" evidence="1">
    <location>
        <begin position="180"/>
        <end position="201"/>
    </location>
</feature>
<keyword evidence="3" id="KW-1185">Reference proteome</keyword>
<dbReference type="STRING" id="1202450.B586_18855"/>
<feature type="transmembrane region" description="Helical" evidence="1">
    <location>
        <begin position="81"/>
        <end position="98"/>
    </location>
</feature>
<evidence type="ECO:0000313" key="2">
    <source>
        <dbReference type="EMBL" id="KLO37952.1"/>
    </source>
</evidence>
<evidence type="ECO:0000313" key="3">
    <source>
        <dbReference type="Proteomes" id="UP000036334"/>
    </source>
</evidence>
<dbReference type="AlphaFoldDB" id="A0A0I9Y0K4"/>
<dbReference type="RefSeq" id="WP_047313537.1">
    <property type="nucleotide sequence ID" value="NZ_LDPQ01000002.1"/>
</dbReference>
<dbReference type="OrthoDB" id="4627516at2"/>
<keyword evidence="1" id="KW-0812">Transmembrane</keyword>
<comment type="caution">
    <text evidence="2">The sequence shown here is derived from an EMBL/GenBank/DDBJ whole genome shotgun (WGS) entry which is preliminary data.</text>
</comment>
<feature type="transmembrane region" description="Helical" evidence="1">
    <location>
        <begin position="222"/>
        <end position="243"/>
    </location>
</feature>
<feature type="transmembrane region" description="Helical" evidence="1">
    <location>
        <begin position="143"/>
        <end position="168"/>
    </location>
</feature>
<dbReference type="EMBL" id="LDPR01000003">
    <property type="protein sequence ID" value="KLO37952.1"/>
    <property type="molecule type" value="Genomic_DNA"/>
</dbReference>
<dbReference type="PATRIC" id="fig|29311.18.peg.1737"/>
<proteinExistence type="predicted"/>
<dbReference type="InterPro" id="IPR021315">
    <property type="entry name" value="Gap/Sap"/>
</dbReference>
<keyword evidence="1" id="KW-1133">Transmembrane helix</keyword>
<sequence length="244" mass="24984">MVMVFVLALLVAADPVRIGVALLLISRQRPMRNLLGYWLGALIASSALTVGLLTGLRGFAPAFAEGVNSVAASSTGRHVQIVVGLLVLLLAVLVAVGFPTHLRASVPVPAVGVAPAGLLNPGRPTALSRLLGRARGLLDGPSFRVAFVVGMSGTPPAVEWLVAVAAILASGASIGMQVSAAIGFILVTLAVVEMPLVAYLVKPAQTQVVMLQLHSWVRSRRRQILAVLLAVAGAFAVASGMGAG</sequence>
<reference evidence="2 3" key="1">
    <citation type="submission" date="2015-05" db="EMBL/GenBank/DDBJ databases">
        <title>Genome sequence of Mycobacterium haemophilum.</title>
        <authorList>
            <person name="Greninger A.L."/>
            <person name="Cunningham G."/>
            <person name="Miller S."/>
        </authorList>
    </citation>
    <scope>NUCLEOTIDE SEQUENCE [LARGE SCALE GENOMIC DNA]</scope>
    <source>
        <strain evidence="3">UC1</strain>
    </source>
</reference>
<keyword evidence="1" id="KW-0472">Membrane</keyword>
<name>A0A0I9Y0K4_9MYCO</name>
<dbReference type="Pfam" id="PF11139">
    <property type="entry name" value="SfLAP"/>
    <property type="match status" value="1"/>
</dbReference>
<gene>
    <name evidence="2" type="ORF">ABH38_04905</name>
</gene>